<dbReference type="EMBL" id="ML122299">
    <property type="protein sequence ID" value="RPD55047.1"/>
    <property type="molecule type" value="Genomic_DNA"/>
</dbReference>
<dbReference type="STRING" id="1328759.A0A5C2RWL7"/>
<dbReference type="InterPro" id="IPR000210">
    <property type="entry name" value="BTB/POZ_dom"/>
</dbReference>
<dbReference type="SUPFAM" id="SSF54695">
    <property type="entry name" value="POZ domain"/>
    <property type="match status" value="1"/>
</dbReference>
<dbReference type="Proteomes" id="UP000313359">
    <property type="component" value="Unassembled WGS sequence"/>
</dbReference>
<dbReference type="Gene3D" id="3.30.710.10">
    <property type="entry name" value="Potassium Channel Kv1.1, Chain A"/>
    <property type="match status" value="1"/>
</dbReference>
<organism evidence="3 4">
    <name type="scientific">Lentinus tigrinus ALCF2SS1-6</name>
    <dbReference type="NCBI Taxonomy" id="1328759"/>
    <lineage>
        <taxon>Eukaryota</taxon>
        <taxon>Fungi</taxon>
        <taxon>Dikarya</taxon>
        <taxon>Basidiomycota</taxon>
        <taxon>Agaricomycotina</taxon>
        <taxon>Agaricomycetes</taxon>
        <taxon>Polyporales</taxon>
        <taxon>Polyporaceae</taxon>
        <taxon>Lentinus</taxon>
    </lineage>
</organism>
<gene>
    <name evidence="3" type="ORF">L227DRAFT_510624</name>
</gene>
<proteinExistence type="predicted"/>
<evidence type="ECO:0000259" key="2">
    <source>
        <dbReference type="PROSITE" id="PS50097"/>
    </source>
</evidence>
<accession>A0A5C2RWL7</accession>
<feature type="domain" description="BTB" evidence="2">
    <location>
        <begin position="49"/>
        <end position="128"/>
    </location>
</feature>
<dbReference type="AlphaFoldDB" id="A0A5C2RWL7"/>
<dbReference type="InterPro" id="IPR011333">
    <property type="entry name" value="SKP1/BTB/POZ_sf"/>
</dbReference>
<feature type="region of interest" description="Disordered" evidence="1">
    <location>
        <begin position="1"/>
        <end position="41"/>
    </location>
</feature>
<protein>
    <recommendedName>
        <fullName evidence="2">BTB domain-containing protein</fullName>
    </recommendedName>
</protein>
<dbReference type="OrthoDB" id="2748798at2759"/>
<dbReference type="PROSITE" id="PS50097">
    <property type="entry name" value="BTB"/>
    <property type="match status" value="1"/>
</dbReference>
<evidence type="ECO:0000313" key="3">
    <source>
        <dbReference type="EMBL" id="RPD55047.1"/>
    </source>
</evidence>
<name>A0A5C2RWL7_9APHY</name>
<reference evidence="3" key="1">
    <citation type="journal article" date="2018" name="Genome Biol. Evol.">
        <title>Genomics and development of Lentinus tigrinus, a white-rot wood-decaying mushroom with dimorphic fruiting bodies.</title>
        <authorList>
            <person name="Wu B."/>
            <person name="Xu Z."/>
            <person name="Knudson A."/>
            <person name="Carlson A."/>
            <person name="Chen N."/>
            <person name="Kovaka S."/>
            <person name="LaButti K."/>
            <person name="Lipzen A."/>
            <person name="Pennachio C."/>
            <person name="Riley R."/>
            <person name="Schakwitz W."/>
            <person name="Umezawa K."/>
            <person name="Ohm R.A."/>
            <person name="Grigoriev I.V."/>
            <person name="Nagy L.G."/>
            <person name="Gibbons J."/>
            <person name="Hibbett D."/>
        </authorList>
    </citation>
    <scope>NUCLEOTIDE SEQUENCE [LARGE SCALE GENOMIC DNA]</scope>
    <source>
        <strain evidence="3">ALCF2SS1-6</strain>
    </source>
</reference>
<feature type="compositionally biased region" description="Basic and acidic residues" evidence="1">
    <location>
        <begin position="11"/>
        <end position="21"/>
    </location>
</feature>
<dbReference type="CDD" id="cd18186">
    <property type="entry name" value="BTB_POZ_ZBTB_KLHL-like"/>
    <property type="match status" value="1"/>
</dbReference>
<dbReference type="SMART" id="SM00225">
    <property type="entry name" value="BTB"/>
    <property type="match status" value="1"/>
</dbReference>
<keyword evidence="4" id="KW-1185">Reference proteome</keyword>
<dbReference type="Pfam" id="PF00651">
    <property type="entry name" value="BTB"/>
    <property type="match status" value="1"/>
</dbReference>
<sequence length="353" mass="38674">MAGTEATPDSASRDASFHDVPDANASSSPHPLQRDPTPSRDADIWLEDGNLVLIAGDTAFRVHKSQLSRHSDVFNGLLGMPQHLVDDVIPPSLADMCDGCTVIHLSDTAYDIKRLLHALYDGARHVSPAGAMPFSEVAALARMAHKYQIDWLLQESTRRLKTAFPDHFALWPEDTSTPAVTVDPRDAIEAFNLFRRIDRPDMLPAALYACCQLDLGVLVRGVLRADSVSVENLPTDDLERCLTARRALTTSNVKLALTLVSGELSATCPPEAKCGQFFGDCHSCEMQEYFYGADANILGPYFSDLIESFLGDEPAICQGCAEMLKDRERAARLEAWCSLPRYAGVHLEGWGVA</sequence>
<evidence type="ECO:0000256" key="1">
    <source>
        <dbReference type="SAM" id="MobiDB-lite"/>
    </source>
</evidence>
<evidence type="ECO:0000313" key="4">
    <source>
        <dbReference type="Proteomes" id="UP000313359"/>
    </source>
</evidence>